<evidence type="ECO:0000313" key="1">
    <source>
        <dbReference type="Proteomes" id="UP000887576"/>
    </source>
</evidence>
<sequence length="77" mass="8769">MLLGPSKIKTLDILKIKKSRICGPYYSNVTTNMIAQILILSQLLTPKQRGINDHQNADMETQKERNRKGSSREQLTV</sequence>
<reference evidence="2" key="1">
    <citation type="submission" date="2022-11" db="UniProtKB">
        <authorList>
            <consortium name="WormBaseParasite"/>
        </authorList>
    </citation>
    <scope>IDENTIFICATION</scope>
</reference>
<dbReference type="Proteomes" id="UP000887576">
    <property type="component" value="Unplaced"/>
</dbReference>
<protein>
    <submittedName>
        <fullName evidence="2">Ovule protein</fullName>
    </submittedName>
</protein>
<name>A0AC34PUM7_9BILA</name>
<accession>A0AC34PUM7</accession>
<evidence type="ECO:0000313" key="2">
    <source>
        <dbReference type="WBParaSite" id="JU765_v2.g10111.t1"/>
    </source>
</evidence>
<organism evidence="1 2">
    <name type="scientific">Panagrolaimus sp. JU765</name>
    <dbReference type="NCBI Taxonomy" id="591449"/>
    <lineage>
        <taxon>Eukaryota</taxon>
        <taxon>Metazoa</taxon>
        <taxon>Ecdysozoa</taxon>
        <taxon>Nematoda</taxon>
        <taxon>Chromadorea</taxon>
        <taxon>Rhabditida</taxon>
        <taxon>Tylenchina</taxon>
        <taxon>Panagrolaimomorpha</taxon>
        <taxon>Panagrolaimoidea</taxon>
        <taxon>Panagrolaimidae</taxon>
        <taxon>Panagrolaimus</taxon>
    </lineage>
</organism>
<proteinExistence type="predicted"/>
<dbReference type="WBParaSite" id="JU765_v2.g10111.t1">
    <property type="protein sequence ID" value="JU765_v2.g10111.t1"/>
    <property type="gene ID" value="JU765_v2.g10111"/>
</dbReference>